<name>R7TE39_CAPTE</name>
<evidence type="ECO:0000313" key="4">
    <source>
        <dbReference type="Proteomes" id="UP000014760"/>
    </source>
</evidence>
<reference evidence="3" key="3">
    <citation type="submission" date="2015-06" db="UniProtKB">
        <authorList>
            <consortium name="EnsemblMetazoa"/>
        </authorList>
    </citation>
    <scope>IDENTIFICATION</scope>
</reference>
<accession>R7TE39</accession>
<keyword evidence="4" id="KW-1185">Reference proteome</keyword>
<evidence type="ECO:0000256" key="1">
    <source>
        <dbReference type="SAM" id="SignalP"/>
    </source>
</evidence>
<gene>
    <name evidence="2" type="ORF">CAPTEDRAFT_105884</name>
</gene>
<organism evidence="2">
    <name type="scientific">Capitella teleta</name>
    <name type="common">Polychaete worm</name>
    <dbReference type="NCBI Taxonomy" id="283909"/>
    <lineage>
        <taxon>Eukaryota</taxon>
        <taxon>Metazoa</taxon>
        <taxon>Spiralia</taxon>
        <taxon>Lophotrochozoa</taxon>
        <taxon>Annelida</taxon>
        <taxon>Polychaeta</taxon>
        <taxon>Sedentaria</taxon>
        <taxon>Scolecida</taxon>
        <taxon>Capitellidae</taxon>
        <taxon>Capitella</taxon>
    </lineage>
</organism>
<dbReference type="AlphaFoldDB" id="R7TE39"/>
<reference evidence="4" key="1">
    <citation type="submission" date="2012-12" db="EMBL/GenBank/DDBJ databases">
        <authorList>
            <person name="Hellsten U."/>
            <person name="Grimwood J."/>
            <person name="Chapman J.A."/>
            <person name="Shapiro H."/>
            <person name="Aerts A."/>
            <person name="Otillar R.P."/>
            <person name="Terry A.Y."/>
            <person name="Boore J.L."/>
            <person name="Simakov O."/>
            <person name="Marletaz F."/>
            <person name="Cho S.-J."/>
            <person name="Edsinger-Gonzales E."/>
            <person name="Havlak P."/>
            <person name="Kuo D.-H."/>
            <person name="Larsson T."/>
            <person name="Lv J."/>
            <person name="Arendt D."/>
            <person name="Savage R."/>
            <person name="Osoegawa K."/>
            <person name="de Jong P."/>
            <person name="Lindberg D.R."/>
            <person name="Seaver E.C."/>
            <person name="Weisblat D.A."/>
            <person name="Putnam N.H."/>
            <person name="Grigoriev I.V."/>
            <person name="Rokhsar D.S."/>
        </authorList>
    </citation>
    <scope>NUCLEOTIDE SEQUENCE</scope>
    <source>
        <strain evidence="4">I ESC-2004</strain>
    </source>
</reference>
<dbReference type="EMBL" id="KB310351">
    <property type="protein sequence ID" value="ELT91772.1"/>
    <property type="molecule type" value="Genomic_DNA"/>
</dbReference>
<sequence>TTTTSDSFFLFFFFFFFSRISSGSMKMFGQSASSSIFMNTKYGRRSHLSSVFSKR</sequence>
<keyword evidence="1" id="KW-0732">Signal</keyword>
<evidence type="ECO:0008006" key="5">
    <source>
        <dbReference type="Google" id="ProtNLM"/>
    </source>
</evidence>
<proteinExistence type="predicted"/>
<dbReference type="EMBL" id="AMQN01013636">
    <property type="status" value="NOT_ANNOTATED_CDS"/>
    <property type="molecule type" value="Genomic_DNA"/>
</dbReference>
<reference evidence="2 4" key="2">
    <citation type="journal article" date="2013" name="Nature">
        <title>Insights into bilaterian evolution from three spiralian genomes.</title>
        <authorList>
            <person name="Simakov O."/>
            <person name="Marletaz F."/>
            <person name="Cho S.J."/>
            <person name="Edsinger-Gonzales E."/>
            <person name="Havlak P."/>
            <person name="Hellsten U."/>
            <person name="Kuo D.H."/>
            <person name="Larsson T."/>
            <person name="Lv J."/>
            <person name="Arendt D."/>
            <person name="Savage R."/>
            <person name="Osoegawa K."/>
            <person name="de Jong P."/>
            <person name="Grimwood J."/>
            <person name="Chapman J.A."/>
            <person name="Shapiro H."/>
            <person name="Aerts A."/>
            <person name="Otillar R.P."/>
            <person name="Terry A.Y."/>
            <person name="Boore J.L."/>
            <person name="Grigoriev I.V."/>
            <person name="Lindberg D.R."/>
            <person name="Seaver E.C."/>
            <person name="Weisblat D.A."/>
            <person name="Putnam N.H."/>
            <person name="Rokhsar D.S."/>
        </authorList>
    </citation>
    <scope>NUCLEOTIDE SEQUENCE</scope>
    <source>
        <strain evidence="2 4">I ESC-2004</strain>
    </source>
</reference>
<dbReference type="EnsemblMetazoa" id="CapteT105884">
    <property type="protein sequence ID" value="CapteP105884"/>
    <property type="gene ID" value="CapteG105884"/>
</dbReference>
<protein>
    <recommendedName>
        <fullName evidence="5">Secreted protein</fullName>
    </recommendedName>
</protein>
<feature type="non-terminal residue" evidence="2">
    <location>
        <position position="1"/>
    </location>
</feature>
<evidence type="ECO:0000313" key="3">
    <source>
        <dbReference type="EnsemblMetazoa" id="CapteP105884"/>
    </source>
</evidence>
<evidence type="ECO:0000313" key="2">
    <source>
        <dbReference type="EMBL" id="ELT91772.1"/>
    </source>
</evidence>
<dbReference type="Proteomes" id="UP000014760">
    <property type="component" value="Unassembled WGS sequence"/>
</dbReference>
<feature type="chain" id="PRO_5008786910" description="Secreted protein" evidence="1">
    <location>
        <begin position="23"/>
        <end position="55"/>
    </location>
</feature>
<feature type="signal peptide" evidence="1">
    <location>
        <begin position="1"/>
        <end position="22"/>
    </location>
</feature>
<dbReference type="HOGENOM" id="CLU_3038311_0_0_1"/>